<organism evidence="3 4">
    <name type="scientific">Remersonia thermophila</name>
    <dbReference type="NCBI Taxonomy" id="72144"/>
    <lineage>
        <taxon>Eukaryota</taxon>
        <taxon>Fungi</taxon>
        <taxon>Dikarya</taxon>
        <taxon>Ascomycota</taxon>
        <taxon>Pezizomycotina</taxon>
        <taxon>Sordariomycetes</taxon>
        <taxon>Sordariomycetidae</taxon>
        <taxon>Sordariales</taxon>
        <taxon>Sordariales incertae sedis</taxon>
        <taxon>Remersonia</taxon>
    </lineage>
</organism>
<comment type="caution">
    <text evidence="3">The sequence shown here is derived from an EMBL/GenBank/DDBJ whole genome shotgun (WGS) entry which is preliminary data.</text>
</comment>
<proteinExistence type="predicted"/>
<evidence type="ECO:0000256" key="2">
    <source>
        <dbReference type="SAM" id="Phobius"/>
    </source>
</evidence>
<evidence type="ECO:0008006" key="5">
    <source>
        <dbReference type="Google" id="ProtNLM"/>
    </source>
</evidence>
<dbReference type="Proteomes" id="UP001600064">
    <property type="component" value="Unassembled WGS sequence"/>
</dbReference>
<name>A0ABR4DF89_9PEZI</name>
<evidence type="ECO:0000313" key="4">
    <source>
        <dbReference type="Proteomes" id="UP001600064"/>
    </source>
</evidence>
<keyword evidence="2" id="KW-0812">Transmembrane</keyword>
<feature type="region of interest" description="Disordered" evidence="1">
    <location>
        <begin position="241"/>
        <end position="267"/>
    </location>
</feature>
<dbReference type="Gene3D" id="2.70.50.70">
    <property type="match status" value="1"/>
</dbReference>
<evidence type="ECO:0000256" key="1">
    <source>
        <dbReference type="SAM" id="MobiDB-lite"/>
    </source>
</evidence>
<accession>A0ABR4DF89</accession>
<keyword evidence="2" id="KW-0472">Membrane</keyword>
<dbReference type="PANTHER" id="PTHR36182:SF1">
    <property type="entry name" value="PROTEIN, PUTATIVE (AFU_ORTHOLOGUE AFUA_6G10930)-RELATED"/>
    <property type="match status" value="1"/>
</dbReference>
<keyword evidence="4" id="KW-1185">Reference proteome</keyword>
<feature type="transmembrane region" description="Helical" evidence="2">
    <location>
        <begin position="288"/>
        <end position="305"/>
    </location>
</feature>
<dbReference type="RefSeq" id="XP_070867698.1">
    <property type="nucleotide sequence ID" value="XM_071010241.1"/>
</dbReference>
<reference evidence="3 4" key="1">
    <citation type="journal article" date="2024" name="Commun. Biol.">
        <title>Comparative genomic analysis of thermophilic fungi reveals convergent evolutionary adaptations and gene losses.</title>
        <authorList>
            <person name="Steindorff A.S."/>
            <person name="Aguilar-Pontes M.V."/>
            <person name="Robinson A.J."/>
            <person name="Andreopoulos B."/>
            <person name="LaButti K."/>
            <person name="Kuo A."/>
            <person name="Mondo S."/>
            <person name="Riley R."/>
            <person name="Otillar R."/>
            <person name="Haridas S."/>
            <person name="Lipzen A."/>
            <person name="Grimwood J."/>
            <person name="Schmutz J."/>
            <person name="Clum A."/>
            <person name="Reid I.D."/>
            <person name="Moisan M.C."/>
            <person name="Butler G."/>
            <person name="Nguyen T.T.M."/>
            <person name="Dewar K."/>
            <person name="Conant G."/>
            <person name="Drula E."/>
            <person name="Henrissat B."/>
            <person name="Hansel C."/>
            <person name="Singer S."/>
            <person name="Hutchinson M.I."/>
            <person name="de Vries R.P."/>
            <person name="Natvig D.O."/>
            <person name="Powell A.J."/>
            <person name="Tsang A."/>
            <person name="Grigoriev I.V."/>
        </authorList>
    </citation>
    <scope>NUCLEOTIDE SEQUENCE [LARGE SCALE GENOMIC DNA]</scope>
    <source>
        <strain evidence="3 4">ATCC 22073</strain>
    </source>
</reference>
<sequence>MKISKPPHPLTLAALLGIAALTDAHMMLVYPQALRSKLNPHTTPDMIDYSLTSPLSNDGSDFPCKGSLSLLGTLNGASVARWTVGGEYNFTLAGGATHNGGSCQVAVSVDDGARFYVLHSYEGGCPIVSSAPGTGSGAGTGVGSSFRFRLPRDTPPRKGAVFAWTWFNNLGNREMYMNCAVVDVVGGHGGSEKVPFESRPALFMANIGNGCRTVEGKDVKFPDPGPDVDVNSRAGLMTPLGNCGGGGESSRRGTGSGTQDVGSSENQGWTRGNYWPHGFMSAAVKRHGPLYLVVLLCMVLFAFFLS</sequence>
<gene>
    <name evidence="3" type="ORF">VTJ83DRAFT_3820</name>
</gene>
<dbReference type="PANTHER" id="PTHR36182">
    <property type="entry name" value="PROTEIN, PUTATIVE (AFU_ORTHOLOGUE AFUA_6G10930)-RELATED"/>
    <property type="match status" value="1"/>
</dbReference>
<keyword evidence="2" id="KW-1133">Transmembrane helix</keyword>
<evidence type="ECO:0000313" key="3">
    <source>
        <dbReference type="EMBL" id="KAL2268974.1"/>
    </source>
</evidence>
<dbReference type="EMBL" id="JAZGUE010000003">
    <property type="protein sequence ID" value="KAL2268974.1"/>
    <property type="molecule type" value="Genomic_DNA"/>
</dbReference>
<protein>
    <recommendedName>
        <fullName evidence="5">Lytic polysaccharide monooxygenase</fullName>
    </recommendedName>
</protein>
<dbReference type="GeneID" id="98124885"/>